<proteinExistence type="predicted"/>
<dbReference type="EMBL" id="JAGGLR010000020">
    <property type="protein sequence ID" value="MBP2065643.1"/>
    <property type="molecule type" value="Genomic_DNA"/>
</dbReference>
<evidence type="ECO:0000256" key="1">
    <source>
        <dbReference type="SAM" id="MobiDB-lite"/>
    </source>
</evidence>
<sequence>MTHRARPVTTGIRRRRAASPVGGNPNEPFPGSGGGAAGKARPRRRPGVRTGGVKGDYSGAAPASGRKGGSRCEAMICAAARFPLYTGGVILRQFPGGHDDRAFSENCRCARAVGAAMHDKRYGKRQVKSVLWPTSWPGTERLPLFRGPYRRRERIRVGGLVPRPVPSGASRKARRCRKRRGAGSEERATVDEECRHRIRARGGERPKKRRSSRRLRAVSLPCRRRGPRPLPAGSRP</sequence>
<evidence type="ECO:0000313" key="3">
    <source>
        <dbReference type="Proteomes" id="UP000756710"/>
    </source>
</evidence>
<feature type="compositionally biased region" description="Basic residues" evidence="1">
    <location>
        <begin position="171"/>
        <end position="181"/>
    </location>
</feature>
<feature type="region of interest" description="Disordered" evidence="1">
    <location>
        <begin position="160"/>
        <end position="236"/>
    </location>
</feature>
<feature type="compositionally biased region" description="Basic residues" evidence="1">
    <location>
        <begin position="206"/>
        <end position="227"/>
    </location>
</feature>
<name>A0ABS4N0W5_9ACTN</name>
<feature type="compositionally biased region" description="Basic and acidic residues" evidence="1">
    <location>
        <begin position="182"/>
        <end position="205"/>
    </location>
</feature>
<comment type="caution">
    <text evidence="2">The sequence shown here is derived from an EMBL/GenBank/DDBJ whole genome shotgun (WGS) entry which is preliminary data.</text>
</comment>
<feature type="region of interest" description="Disordered" evidence="1">
    <location>
        <begin position="1"/>
        <end position="69"/>
    </location>
</feature>
<reference evidence="2 3" key="1">
    <citation type="submission" date="2021-03" db="EMBL/GenBank/DDBJ databases">
        <title>Genomic Encyclopedia of Type Strains, Phase IV (KMG-IV): sequencing the most valuable type-strain genomes for metagenomic binning, comparative biology and taxonomic classification.</title>
        <authorList>
            <person name="Goeker M."/>
        </authorList>
    </citation>
    <scope>NUCLEOTIDE SEQUENCE [LARGE SCALE GENOMIC DNA]</scope>
    <source>
        <strain evidence="2 3">DSM 41954</strain>
    </source>
</reference>
<feature type="compositionally biased region" description="Basic residues" evidence="1">
    <location>
        <begin position="1"/>
        <end position="17"/>
    </location>
</feature>
<dbReference type="Proteomes" id="UP000756710">
    <property type="component" value="Unassembled WGS sequence"/>
</dbReference>
<gene>
    <name evidence="2" type="ORF">J2Z30_006685</name>
</gene>
<keyword evidence="3" id="KW-1185">Reference proteome</keyword>
<organism evidence="2 3">
    <name type="scientific">Streptomyces iranensis</name>
    <dbReference type="NCBI Taxonomy" id="576784"/>
    <lineage>
        <taxon>Bacteria</taxon>
        <taxon>Bacillati</taxon>
        <taxon>Actinomycetota</taxon>
        <taxon>Actinomycetes</taxon>
        <taxon>Kitasatosporales</taxon>
        <taxon>Streptomycetaceae</taxon>
        <taxon>Streptomyces</taxon>
        <taxon>Streptomyces violaceusniger group</taxon>
    </lineage>
</organism>
<evidence type="ECO:0000313" key="2">
    <source>
        <dbReference type="EMBL" id="MBP2065643.1"/>
    </source>
</evidence>
<accession>A0ABS4N0W5</accession>
<protein>
    <submittedName>
        <fullName evidence="2">Uncharacterized protein</fullName>
    </submittedName>
</protein>